<dbReference type="GO" id="GO:0006357">
    <property type="term" value="P:regulation of transcription by RNA polymerase II"/>
    <property type="evidence" value="ECO:0007669"/>
    <property type="project" value="TreeGrafter"/>
</dbReference>
<reference evidence="15 16" key="1">
    <citation type="journal article" date="2020" name="IScience">
        <title>Genome Sequencing of the Endangered Kingdonia uniflora (Circaeasteraceae, Ranunculales) Reveals Potential Mechanisms of Evolutionary Specialization.</title>
        <authorList>
            <person name="Sun Y."/>
            <person name="Deng T."/>
            <person name="Zhang A."/>
            <person name="Moore M.J."/>
            <person name="Landis J.B."/>
            <person name="Lin N."/>
            <person name="Zhang H."/>
            <person name="Zhang X."/>
            <person name="Huang J."/>
            <person name="Zhang X."/>
            <person name="Sun H."/>
            <person name="Wang H."/>
        </authorList>
    </citation>
    <scope>NUCLEOTIDE SEQUENCE [LARGE SCALE GENOMIC DNA]</scope>
    <source>
        <strain evidence="15">TB1705</strain>
        <tissue evidence="15">Leaf</tissue>
    </source>
</reference>
<evidence type="ECO:0000256" key="12">
    <source>
        <dbReference type="SAM" id="MobiDB-lite"/>
    </source>
</evidence>
<evidence type="ECO:0000256" key="8">
    <source>
        <dbReference type="ARBA" id="ARBA00023015"/>
    </source>
</evidence>
<evidence type="ECO:0000256" key="1">
    <source>
        <dbReference type="ARBA" id="ARBA00004123"/>
    </source>
</evidence>
<dbReference type="Pfam" id="PF10497">
    <property type="entry name" value="zf-4CXXC_R1"/>
    <property type="match status" value="1"/>
</dbReference>
<dbReference type="GO" id="GO:0003712">
    <property type="term" value="F:transcription coregulator activity"/>
    <property type="evidence" value="ECO:0007669"/>
    <property type="project" value="TreeGrafter"/>
</dbReference>
<keyword evidence="7" id="KW-0408">Iron</keyword>
<dbReference type="GO" id="GO:0031490">
    <property type="term" value="F:chromatin DNA binding"/>
    <property type="evidence" value="ECO:0007669"/>
    <property type="project" value="TreeGrafter"/>
</dbReference>
<dbReference type="Pfam" id="PF02373">
    <property type="entry name" value="JmjC"/>
    <property type="match status" value="1"/>
</dbReference>
<dbReference type="GO" id="GO:0008270">
    <property type="term" value="F:zinc ion binding"/>
    <property type="evidence" value="ECO:0007669"/>
    <property type="project" value="UniProtKB-KW"/>
</dbReference>
<evidence type="ECO:0000259" key="14">
    <source>
        <dbReference type="PROSITE" id="PS51184"/>
    </source>
</evidence>
<dbReference type="EMBL" id="JACGCM010001564">
    <property type="protein sequence ID" value="KAF6153331.1"/>
    <property type="molecule type" value="Genomic_DNA"/>
</dbReference>
<evidence type="ECO:0000256" key="3">
    <source>
        <dbReference type="ARBA" id="ARBA00022723"/>
    </source>
</evidence>
<name>A0A7J7MEN8_9MAGN</name>
<dbReference type="InterPro" id="IPR003347">
    <property type="entry name" value="JmjC_dom"/>
</dbReference>
<gene>
    <name evidence="15" type="ORF">GIB67_003521</name>
</gene>
<organism evidence="15 16">
    <name type="scientific">Kingdonia uniflora</name>
    <dbReference type="NCBI Taxonomy" id="39325"/>
    <lineage>
        <taxon>Eukaryota</taxon>
        <taxon>Viridiplantae</taxon>
        <taxon>Streptophyta</taxon>
        <taxon>Embryophyta</taxon>
        <taxon>Tracheophyta</taxon>
        <taxon>Spermatophyta</taxon>
        <taxon>Magnoliopsida</taxon>
        <taxon>Ranunculales</taxon>
        <taxon>Circaeasteraceae</taxon>
        <taxon>Kingdonia</taxon>
    </lineage>
</organism>
<evidence type="ECO:0000256" key="9">
    <source>
        <dbReference type="ARBA" id="ARBA00023163"/>
    </source>
</evidence>
<dbReference type="PROSITE" id="PS51184">
    <property type="entry name" value="JMJC"/>
    <property type="match status" value="1"/>
</dbReference>
<dbReference type="SMART" id="SM00558">
    <property type="entry name" value="JmjC"/>
    <property type="match status" value="1"/>
</dbReference>
<keyword evidence="10" id="KW-0539">Nucleus</keyword>
<keyword evidence="13" id="KW-0812">Transmembrane</keyword>
<accession>A0A7J7MEN8</accession>
<dbReference type="InterPro" id="IPR045109">
    <property type="entry name" value="LSDs-like"/>
</dbReference>
<sequence>ITNSKTKAKVISSGLRQTYKVSAGRRNANKQELPDKEKEVKSSMCHQCQRNDRGEAIHCKTCHTKRFCVQCIKWYPELSHADIADLCPVCRGICNCKNCLRKYEITNSKDMLKESEKIEYCKYMVQLLFPILKQFDQEQMLEREIEARFQGLPILDVRVQPSVCSSDERLYCNICKTSIADYHRSCPNCSFDLCLACCREIRDGCLKGWVDEVKMHYVNRGEPYLHGDDSPVLSKSKSKPKSHLKQSSRSRGQTSSKNRLRPIHGWKAREDGKIPCAPVEMGGCGCGYLELKCMFSENLVSDLRKKAEVISETYSCPSSSTHQCSCFNSVGEDDFGNKNLLKASDREDSIDNHLFCPTIRDIQHSDQEHFRKHWINGEPVIVRNVLDTTSGLSWEPRVMCRALRERKNSRVNKGQAHLEETAIDCLDWCEIEVRLTDFFNWYSSGVTHSNMWPQMLKLKDWPPANSFEELLPRHFTEFVSALPFQEYTNPKCGYLNISVKLPNKILKPDLGPKTYIAYGSAEELGRGDSVTKLHCDISDAVYILMHTAEVVIPPEQLLSIERLKREHVAQDERELSQQENVSKLCESNEKSEMVGIMDKSAILDGSTSMLKEQIPAKGSALWDVFRRKDVPKLQEYLRKHSKEFRHVHCSRLEQVIHPIHDQIFYLTSEHKKKLKDECGIEPWTFVQKLGEAVLIPTGCPYQFRNLKSCIEVALDFVSPESIPDCTHLTEEFRLLPQNHDAKADKLEVKKMTLYAVLQAVKDLVKLEHLAEVHENKRAEKPKSKLFGKKSKKKLHVAMLANIVIVNRVLSYALAVLILLLAAQACYLLTFI</sequence>
<evidence type="ECO:0000256" key="5">
    <source>
        <dbReference type="ARBA" id="ARBA00022833"/>
    </source>
</evidence>
<keyword evidence="4" id="KW-0863">Zinc-finger</keyword>
<feature type="region of interest" description="Disordered" evidence="12">
    <location>
        <begin position="228"/>
        <end position="264"/>
    </location>
</feature>
<dbReference type="GO" id="GO:0000118">
    <property type="term" value="C:histone deacetylase complex"/>
    <property type="evidence" value="ECO:0007669"/>
    <property type="project" value="TreeGrafter"/>
</dbReference>
<evidence type="ECO:0000313" key="15">
    <source>
        <dbReference type="EMBL" id="KAF6153331.1"/>
    </source>
</evidence>
<dbReference type="Proteomes" id="UP000541444">
    <property type="component" value="Unassembled WGS sequence"/>
</dbReference>
<dbReference type="SUPFAM" id="SSF51197">
    <property type="entry name" value="Clavaminate synthase-like"/>
    <property type="match status" value="1"/>
</dbReference>
<keyword evidence="16" id="KW-1185">Reference proteome</keyword>
<comment type="subcellular location">
    <subcellularLocation>
        <location evidence="1">Nucleus</location>
    </subcellularLocation>
</comment>
<feature type="transmembrane region" description="Helical" evidence="13">
    <location>
        <begin position="808"/>
        <end position="829"/>
    </location>
</feature>
<dbReference type="Gene3D" id="2.60.120.650">
    <property type="entry name" value="Cupin"/>
    <property type="match status" value="1"/>
</dbReference>
<keyword evidence="3" id="KW-0479">Metal-binding</keyword>
<evidence type="ECO:0000256" key="6">
    <source>
        <dbReference type="ARBA" id="ARBA00023002"/>
    </source>
</evidence>
<dbReference type="FunFam" id="2.60.120.650:FF:000026">
    <property type="entry name" value="Transcription factor jumonji domain-containing protein"/>
    <property type="match status" value="1"/>
</dbReference>
<dbReference type="GO" id="GO:0032454">
    <property type="term" value="F:histone H3K9 demethylase activity"/>
    <property type="evidence" value="ECO:0007669"/>
    <property type="project" value="InterPro"/>
</dbReference>
<keyword evidence="8" id="KW-0805">Transcription regulation</keyword>
<dbReference type="GO" id="GO:0016491">
    <property type="term" value="F:oxidoreductase activity"/>
    <property type="evidence" value="ECO:0007669"/>
    <property type="project" value="UniProtKB-KW"/>
</dbReference>
<dbReference type="AlphaFoldDB" id="A0A7J7MEN8"/>
<dbReference type="OrthoDB" id="1667110at2759"/>
<feature type="domain" description="JmjC" evidence="14">
    <location>
        <begin position="490"/>
        <end position="733"/>
    </location>
</feature>
<protein>
    <recommendedName>
        <fullName evidence="14">JmjC domain-containing protein</fullName>
    </recommendedName>
</protein>
<keyword evidence="9" id="KW-0804">Transcription</keyword>
<evidence type="ECO:0000256" key="11">
    <source>
        <dbReference type="ARBA" id="ARBA00060112"/>
    </source>
</evidence>
<comment type="similarity">
    <text evidence="2">Belongs to the JARID1 histone demethylase family.</text>
</comment>
<keyword evidence="5" id="KW-0862">Zinc</keyword>
<keyword evidence="13" id="KW-1133">Transmembrane helix</keyword>
<proteinExistence type="inferred from homology"/>
<evidence type="ECO:0000256" key="7">
    <source>
        <dbReference type="ARBA" id="ARBA00023004"/>
    </source>
</evidence>
<dbReference type="GO" id="GO:0000785">
    <property type="term" value="C:chromatin"/>
    <property type="evidence" value="ECO:0007669"/>
    <property type="project" value="TreeGrafter"/>
</dbReference>
<keyword evidence="6" id="KW-0560">Oxidoreductase</keyword>
<evidence type="ECO:0000313" key="16">
    <source>
        <dbReference type="Proteomes" id="UP000541444"/>
    </source>
</evidence>
<evidence type="ECO:0000256" key="10">
    <source>
        <dbReference type="ARBA" id="ARBA00023242"/>
    </source>
</evidence>
<evidence type="ECO:0000256" key="2">
    <source>
        <dbReference type="ARBA" id="ARBA00006801"/>
    </source>
</evidence>
<keyword evidence="13" id="KW-0472">Membrane</keyword>
<feature type="non-terminal residue" evidence="15">
    <location>
        <position position="1"/>
    </location>
</feature>
<evidence type="ECO:0000256" key="4">
    <source>
        <dbReference type="ARBA" id="ARBA00022771"/>
    </source>
</evidence>
<comment type="caution">
    <text evidence="15">The sequence shown here is derived from an EMBL/GenBank/DDBJ whole genome shotgun (WGS) entry which is preliminary data.</text>
</comment>
<dbReference type="PANTHER" id="PTHR12549:SF11">
    <property type="entry name" value="LYSINE-SPECIFIC DEMETHYLASE JMJ25"/>
    <property type="match status" value="1"/>
</dbReference>
<dbReference type="InterPro" id="IPR018866">
    <property type="entry name" value="Znf-4CXXC_R1"/>
</dbReference>
<feature type="compositionally biased region" description="Basic residues" evidence="12">
    <location>
        <begin position="236"/>
        <end position="248"/>
    </location>
</feature>
<evidence type="ECO:0000256" key="13">
    <source>
        <dbReference type="SAM" id="Phobius"/>
    </source>
</evidence>
<dbReference type="PANTHER" id="PTHR12549">
    <property type="entry name" value="JMJC DOMAIN-CONTAINING HISTONE DEMETHYLATION PROTEIN"/>
    <property type="match status" value="1"/>
</dbReference>
<comment type="function">
    <text evidence="11">May function as histone H3 lysine demethylase and be involved in regulation of gene expression.</text>
</comment>